<keyword evidence="1" id="KW-0472">Membrane</keyword>
<proteinExistence type="predicted"/>
<accession>A2GJA6</accession>
<dbReference type="Proteomes" id="UP000001542">
    <property type="component" value="Unassembled WGS sequence"/>
</dbReference>
<keyword evidence="1" id="KW-0812">Transmembrane</keyword>
<feature type="transmembrane region" description="Helical" evidence="1">
    <location>
        <begin position="20"/>
        <end position="43"/>
    </location>
</feature>
<name>A2GJA6_TRIV3</name>
<reference evidence="3" key="1">
    <citation type="submission" date="2006-10" db="EMBL/GenBank/DDBJ databases">
        <authorList>
            <person name="Amadeo P."/>
            <person name="Zhao Q."/>
            <person name="Wortman J."/>
            <person name="Fraser-Liggett C."/>
            <person name="Carlton J."/>
        </authorList>
    </citation>
    <scope>NUCLEOTIDE SEQUENCE</scope>
    <source>
        <strain evidence="3">G3</strain>
    </source>
</reference>
<evidence type="ECO:0000256" key="1">
    <source>
        <dbReference type="SAM" id="Phobius"/>
    </source>
</evidence>
<dbReference type="InterPro" id="IPR004875">
    <property type="entry name" value="DDE_SF_endonuclease_dom"/>
</dbReference>
<sequence>MIIIPRKKTLDEGLEGLDAFFVMLQSGWINTQLFLYYCILFIVEVQARRATMNPMDAQEPFLLIVDGHGSRCNYLTLRFLELFNIDLLILPGHTSHILQPLDVGIFSPLKAEWKRMFDRSCIRIDATGHIIQAANYTAKELRYLMITAFLDAIAFACTPTNIKSAFQATGLHPVDPFRPLFRCVLSCKGRTLSVASG</sequence>
<dbReference type="VEuPathDB" id="TrichDB:TVAG_314490"/>
<dbReference type="Pfam" id="PF03184">
    <property type="entry name" value="DDE_1"/>
    <property type="match status" value="1"/>
</dbReference>
<dbReference type="STRING" id="5722.A2GJA6"/>
<evidence type="ECO:0000313" key="3">
    <source>
        <dbReference type="EMBL" id="EAX82760.1"/>
    </source>
</evidence>
<dbReference type="InParanoid" id="A2GJA6"/>
<gene>
    <name evidence="3" type="ORF">TVAG_314490</name>
</gene>
<dbReference type="VEuPathDB" id="TrichDB:TVAGG3_0121660"/>
<evidence type="ECO:0000259" key="2">
    <source>
        <dbReference type="Pfam" id="PF03184"/>
    </source>
</evidence>
<organism evidence="3 4">
    <name type="scientific">Trichomonas vaginalis (strain ATCC PRA-98 / G3)</name>
    <dbReference type="NCBI Taxonomy" id="412133"/>
    <lineage>
        <taxon>Eukaryota</taxon>
        <taxon>Metamonada</taxon>
        <taxon>Parabasalia</taxon>
        <taxon>Trichomonadida</taxon>
        <taxon>Trichomonadidae</taxon>
        <taxon>Trichomonas</taxon>
    </lineage>
</organism>
<keyword evidence="4" id="KW-1185">Reference proteome</keyword>
<dbReference type="AlphaFoldDB" id="A2GJA6"/>
<dbReference type="KEGG" id="tva:4740391"/>
<dbReference type="OrthoDB" id="3064354at2759"/>
<keyword evidence="1" id="KW-1133">Transmembrane helix</keyword>
<dbReference type="RefSeq" id="XP_001295690.1">
    <property type="nucleotide sequence ID" value="XM_001295689.1"/>
</dbReference>
<evidence type="ECO:0000313" key="4">
    <source>
        <dbReference type="Proteomes" id="UP000001542"/>
    </source>
</evidence>
<protein>
    <submittedName>
        <fullName evidence="3">Transposase, putative</fullName>
    </submittedName>
</protein>
<dbReference type="GO" id="GO:0003676">
    <property type="term" value="F:nucleic acid binding"/>
    <property type="evidence" value="ECO:0007669"/>
    <property type="project" value="InterPro"/>
</dbReference>
<feature type="domain" description="DDE-1" evidence="2">
    <location>
        <begin position="21"/>
        <end position="130"/>
    </location>
</feature>
<dbReference type="EMBL" id="DS116423">
    <property type="protein sequence ID" value="EAX82760.1"/>
    <property type="molecule type" value="Genomic_DNA"/>
</dbReference>
<reference evidence="3" key="2">
    <citation type="journal article" date="2007" name="Science">
        <title>Draft genome sequence of the sexually transmitted pathogen Trichomonas vaginalis.</title>
        <authorList>
            <person name="Carlton J.M."/>
            <person name="Hirt R.P."/>
            <person name="Silva J.C."/>
            <person name="Delcher A.L."/>
            <person name="Schatz M."/>
            <person name="Zhao Q."/>
            <person name="Wortman J.R."/>
            <person name="Bidwell S.L."/>
            <person name="Alsmark U.C.M."/>
            <person name="Besteiro S."/>
            <person name="Sicheritz-Ponten T."/>
            <person name="Noel C.J."/>
            <person name="Dacks J.B."/>
            <person name="Foster P.G."/>
            <person name="Simillion C."/>
            <person name="Van de Peer Y."/>
            <person name="Miranda-Saavedra D."/>
            <person name="Barton G.J."/>
            <person name="Westrop G.D."/>
            <person name="Mueller S."/>
            <person name="Dessi D."/>
            <person name="Fiori P.L."/>
            <person name="Ren Q."/>
            <person name="Paulsen I."/>
            <person name="Zhang H."/>
            <person name="Bastida-Corcuera F.D."/>
            <person name="Simoes-Barbosa A."/>
            <person name="Brown M.T."/>
            <person name="Hayes R.D."/>
            <person name="Mukherjee M."/>
            <person name="Okumura C.Y."/>
            <person name="Schneider R."/>
            <person name="Smith A.J."/>
            <person name="Vanacova S."/>
            <person name="Villalvazo M."/>
            <person name="Haas B.J."/>
            <person name="Pertea M."/>
            <person name="Feldblyum T.V."/>
            <person name="Utterback T.R."/>
            <person name="Shu C.L."/>
            <person name="Osoegawa K."/>
            <person name="de Jong P.J."/>
            <person name="Hrdy I."/>
            <person name="Horvathova L."/>
            <person name="Zubacova Z."/>
            <person name="Dolezal P."/>
            <person name="Malik S.B."/>
            <person name="Logsdon J.M. Jr."/>
            <person name="Henze K."/>
            <person name="Gupta A."/>
            <person name="Wang C.C."/>
            <person name="Dunne R.L."/>
            <person name="Upcroft J.A."/>
            <person name="Upcroft P."/>
            <person name="White O."/>
            <person name="Salzberg S.L."/>
            <person name="Tang P."/>
            <person name="Chiu C.-H."/>
            <person name="Lee Y.-S."/>
            <person name="Embley T.M."/>
            <person name="Coombs G.H."/>
            <person name="Mottram J.C."/>
            <person name="Tachezy J."/>
            <person name="Fraser-Liggett C.M."/>
            <person name="Johnson P.J."/>
        </authorList>
    </citation>
    <scope>NUCLEOTIDE SEQUENCE [LARGE SCALE GENOMIC DNA]</scope>
    <source>
        <strain evidence="3">G3</strain>
    </source>
</reference>